<evidence type="ECO:0000256" key="2">
    <source>
        <dbReference type="SAM" id="Phobius"/>
    </source>
</evidence>
<keyword evidence="2" id="KW-0472">Membrane</keyword>
<dbReference type="AlphaFoldDB" id="A0A923PMN9"/>
<accession>A0A923PMN9</accession>
<dbReference type="EMBL" id="JACSIT010000085">
    <property type="protein sequence ID" value="MBC6994023.1"/>
    <property type="molecule type" value="Genomic_DNA"/>
</dbReference>
<evidence type="ECO:0000313" key="4">
    <source>
        <dbReference type="Proteomes" id="UP000650081"/>
    </source>
</evidence>
<protein>
    <submittedName>
        <fullName evidence="3">Uncharacterized protein</fullName>
    </submittedName>
</protein>
<name>A0A923PMN9_9BACT</name>
<evidence type="ECO:0000313" key="3">
    <source>
        <dbReference type="EMBL" id="MBC6994023.1"/>
    </source>
</evidence>
<gene>
    <name evidence="3" type="ORF">H9S92_07610</name>
</gene>
<sequence length="131" mass="14850">MATFDPFESEFRRRATGLRRTPSAQAWNRLEHRLDQRGGLRIFGIRPWMVAALLLLVAGASIVTSVATDRNNPLAQRSQFIEELNTPYVPEESFNPADYRNELPDGQVDSPSATPLEYRDIVVSAKYRINS</sequence>
<dbReference type="RefSeq" id="WP_187466114.1">
    <property type="nucleotide sequence ID" value="NZ_JACSIT010000085.1"/>
</dbReference>
<evidence type="ECO:0000256" key="1">
    <source>
        <dbReference type="SAM" id="MobiDB-lite"/>
    </source>
</evidence>
<keyword evidence="4" id="KW-1185">Reference proteome</keyword>
<dbReference type="Proteomes" id="UP000650081">
    <property type="component" value="Unassembled WGS sequence"/>
</dbReference>
<reference evidence="3" key="1">
    <citation type="submission" date="2020-08" db="EMBL/GenBank/DDBJ databases">
        <title>Lewinella bacteria from marine environments.</title>
        <authorList>
            <person name="Zhong Y."/>
        </authorList>
    </citation>
    <scope>NUCLEOTIDE SEQUENCE</scope>
    <source>
        <strain evidence="3">KCTC 42187</strain>
    </source>
</reference>
<comment type="caution">
    <text evidence="3">The sequence shown here is derived from an EMBL/GenBank/DDBJ whole genome shotgun (WGS) entry which is preliminary data.</text>
</comment>
<proteinExistence type="predicted"/>
<keyword evidence="2" id="KW-0812">Transmembrane</keyword>
<feature type="transmembrane region" description="Helical" evidence="2">
    <location>
        <begin position="48"/>
        <end position="68"/>
    </location>
</feature>
<feature type="region of interest" description="Disordered" evidence="1">
    <location>
        <begin position="92"/>
        <end position="112"/>
    </location>
</feature>
<keyword evidence="2" id="KW-1133">Transmembrane helix</keyword>
<organism evidence="3 4">
    <name type="scientific">Neolewinella lacunae</name>
    <dbReference type="NCBI Taxonomy" id="1517758"/>
    <lineage>
        <taxon>Bacteria</taxon>
        <taxon>Pseudomonadati</taxon>
        <taxon>Bacteroidota</taxon>
        <taxon>Saprospiria</taxon>
        <taxon>Saprospirales</taxon>
        <taxon>Lewinellaceae</taxon>
        <taxon>Neolewinella</taxon>
    </lineage>
</organism>